<organism evidence="1 2">
    <name type="scientific">Lindgomyces ingoldianus</name>
    <dbReference type="NCBI Taxonomy" id="673940"/>
    <lineage>
        <taxon>Eukaryota</taxon>
        <taxon>Fungi</taxon>
        <taxon>Dikarya</taxon>
        <taxon>Ascomycota</taxon>
        <taxon>Pezizomycotina</taxon>
        <taxon>Dothideomycetes</taxon>
        <taxon>Pleosporomycetidae</taxon>
        <taxon>Pleosporales</taxon>
        <taxon>Lindgomycetaceae</taxon>
        <taxon>Lindgomyces</taxon>
    </lineage>
</organism>
<sequence>MPEPFIRPIEPLHDLDACLHIFFATIDKGVDFEPARTIGSYVWCRPYLLLSPETCVVLDDGSGQAVGYIIGTESTSTFVKKWRNEYIPTLDPTFVPRPDEPNEDDPNEPKILKYVRRAVYDPEGNLLQKSAPTLLKQYPAHFHIDILPKYQNKGYGLKLMATFLNKIKDLGAGGVHLGMVAENRDARRFYERSGFRLFGEVMDSGESGEVGRTGDAIFMVKSF</sequence>
<reference evidence="1" key="1">
    <citation type="journal article" date="2020" name="Stud. Mycol.">
        <title>101 Dothideomycetes genomes: a test case for predicting lifestyles and emergence of pathogens.</title>
        <authorList>
            <person name="Haridas S."/>
            <person name="Albert R."/>
            <person name="Binder M."/>
            <person name="Bloem J."/>
            <person name="Labutti K."/>
            <person name="Salamov A."/>
            <person name="Andreopoulos B."/>
            <person name="Baker S."/>
            <person name="Barry K."/>
            <person name="Bills G."/>
            <person name="Bluhm B."/>
            <person name="Cannon C."/>
            <person name="Castanera R."/>
            <person name="Culley D."/>
            <person name="Daum C."/>
            <person name="Ezra D."/>
            <person name="Gonzalez J."/>
            <person name="Henrissat B."/>
            <person name="Kuo A."/>
            <person name="Liang C."/>
            <person name="Lipzen A."/>
            <person name="Lutzoni F."/>
            <person name="Magnuson J."/>
            <person name="Mondo S."/>
            <person name="Nolan M."/>
            <person name="Ohm R."/>
            <person name="Pangilinan J."/>
            <person name="Park H.-J."/>
            <person name="Ramirez L."/>
            <person name="Alfaro M."/>
            <person name="Sun H."/>
            <person name="Tritt A."/>
            <person name="Yoshinaga Y."/>
            <person name="Zwiers L.-H."/>
            <person name="Turgeon B."/>
            <person name="Goodwin S."/>
            <person name="Spatafora J."/>
            <person name="Crous P."/>
            <person name="Grigoriev I."/>
        </authorList>
    </citation>
    <scope>NUCLEOTIDE SEQUENCE</scope>
    <source>
        <strain evidence="1">ATCC 200398</strain>
    </source>
</reference>
<gene>
    <name evidence="1" type="ORF">BDR25DRAFT_275142</name>
</gene>
<protein>
    <submittedName>
        <fullName evidence="1">GCN5-related N-acetyltransferas-like protein</fullName>
    </submittedName>
</protein>
<dbReference type="EMBL" id="MU003492">
    <property type="protein sequence ID" value="KAF2477768.1"/>
    <property type="molecule type" value="Genomic_DNA"/>
</dbReference>
<evidence type="ECO:0000313" key="2">
    <source>
        <dbReference type="Proteomes" id="UP000799755"/>
    </source>
</evidence>
<dbReference type="Proteomes" id="UP000799755">
    <property type="component" value="Unassembled WGS sequence"/>
</dbReference>
<name>A0ACB6REN6_9PLEO</name>
<proteinExistence type="predicted"/>
<accession>A0ACB6REN6</accession>
<keyword evidence="2" id="KW-1185">Reference proteome</keyword>
<comment type="caution">
    <text evidence="1">The sequence shown here is derived from an EMBL/GenBank/DDBJ whole genome shotgun (WGS) entry which is preliminary data.</text>
</comment>
<evidence type="ECO:0000313" key="1">
    <source>
        <dbReference type="EMBL" id="KAF2477768.1"/>
    </source>
</evidence>